<dbReference type="InterPro" id="IPR003347">
    <property type="entry name" value="JmjC_dom"/>
</dbReference>
<evidence type="ECO:0000256" key="5">
    <source>
        <dbReference type="ARBA" id="ARBA00023004"/>
    </source>
</evidence>
<keyword evidence="8" id="KW-1185">Reference proteome</keyword>
<dbReference type="AlphaFoldDB" id="A0A0W0ST96"/>
<comment type="caution">
    <text evidence="7">The sequence shown here is derived from an EMBL/GenBank/DDBJ whole genome shotgun (WGS) entry which is preliminary data.</text>
</comment>
<comment type="cofactor">
    <cofactor evidence="1">
        <name>Fe(2+)</name>
        <dbReference type="ChEBI" id="CHEBI:29033"/>
    </cofactor>
</comment>
<dbReference type="Gene3D" id="3.40.366.30">
    <property type="entry name" value="50S ribosomal protein L16 arginine hydroxylase, Chain A, Domain 2"/>
    <property type="match status" value="1"/>
</dbReference>
<dbReference type="RefSeq" id="WP_058440860.1">
    <property type="nucleotide sequence ID" value="NZ_CAAAHU010000007.1"/>
</dbReference>
<dbReference type="PROSITE" id="PS51184">
    <property type="entry name" value="JMJC"/>
    <property type="match status" value="1"/>
</dbReference>
<dbReference type="EMBL" id="LNXV01000004">
    <property type="protein sequence ID" value="KTC86619.1"/>
    <property type="molecule type" value="Genomic_DNA"/>
</dbReference>
<evidence type="ECO:0000256" key="2">
    <source>
        <dbReference type="ARBA" id="ARBA00022723"/>
    </source>
</evidence>
<feature type="domain" description="JmjC" evidence="6">
    <location>
        <begin position="97"/>
        <end position="226"/>
    </location>
</feature>
<dbReference type="Pfam" id="PF08007">
    <property type="entry name" value="JmjC_2"/>
    <property type="match status" value="1"/>
</dbReference>
<dbReference type="PANTHER" id="PTHR13096">
    <property type="entry name" value="MINA53 MYC INDUCED NUCLEAR ANTIGEN"/>
    <property type="match status" value="1"/>
</dbReference>
<dbReference type="PATRIC" id="fig|29422.6.peg.589"/>
<dbReference type="GO" id="GO:0016706">
    <property type="term" value="F:2-oxoglutarate-dependent dioxygenase activity"/>
    <property type="evidence" value="ECO:0007669"/>
    <property type="project" value="TreeGrafter"/>
</dbReference>
<evidence type="ECO:0000313" key="8">
    <source>
        <dbReference type="Proteomes" id="UP000054742"/>
    </source>
</evidence>
<keyword evidence="5" id="KW-0408">Iron</keyword>
<keyword evidence="3" id="KW-0223">Dioxygenase</keyword>
<proteinExistence type="predicted"/>
<evidence type="ECO:0000259" key="6">
    <source>
        <dbReference type="PROSITE" id="PS51184"/>
    </source>
</evidence>
<evidence type="ECO:0000256" key="1">
    <source>
        <dbReference type="ARBA" id="ARBA00001954"/>
    </source>
</evidence>
<evidence type="ECO:0000313" key="7">
    <source>
        <dbReference type="EMBL" id="KTC86619.1"/>
    </source>
</evidence>
<name>A0A0W0ST96_9GAMM</name>
<dbReference type="InterPro" id="IPR039994">
    <property type="entry name" value="NO66-like"/>
</dbReference>
<protein>
    <submittedName>
        <fullName evidence="7">Cupin</fullName>
    </submittedName>
</protein>
<dbReference type="Proteomes" id="UP000054742">
    <property type="component" value="Unassembled WGS sequence"/>
</dbReference>
<dbReference type="Pfam" id="PF20514">
    <property type="entry name" value="WHD_ROXA"/>
    <property type="match status" value="1"/>
</dbReference>
<accession>A0A0W0ST96</accession>
<dbReference type="STRING" id="29422.Lbru_0560"/>
<dbReference type="OrthoDB" id="9764016at2"/>
<keyword evidence="4" id="KW-0560">Oxidoreductase</keyword>
<evidence type="ECO:0000256" key="3">
    <source>
        <dbReference type="ARBA" id="ARBA00022964"/>
    </source>
</evidence>
<dbReference type="SUPFAM" id="SSF51197">
    <property type="entry name" value="Clavaminate synthase-like"/>
    <property type="match status" value="1"/>
</dbReference>
<organism evidence="7 8">
    <name type="scientific">Legionella brunensis</name>
    <dbReference type="NCBI Taxonomy" id="29422"/>
    <lineage>
        <taxon>Bacteria</taxon>
        <taxon>Pseudomonadati</taxon>
        <taxon>Pseudomonadota</taxon>
        <taxon>Gammaproteobacteria</taxon>
        <taxon>Legionellales</taxon>
        <taxon>Legionellaceae</taxon>
        <taxon>Legionella</taxon>
    </lineage>
</organism>
<sequence length="391" mass="45746">MVNFSDLSIKKFLADYWQKKPLVVRQALPTFVSLLSPDELAGLAMEEDIESRIIFETPNKSPYWHLRRGPFTANDFKRLPNTHWTLLVQAVDRFIPEVALMLDHFNFIPQWRVDDVMISYAAELGSVGPHYDNYDVFLYQAMGRRKWSLTTKNCCVENSISGIELRIMEDFQIEEEYILEEGDMLYLPPHVGHYGVAMSKDCMTYSFGYRSYQAQELWDSFGEYLADKKQAGILYEDPDWRAMNTSSELLPQAWKNARDLMQQLLSNESQLKLWFGTFATKLDQHAEELLPIPLSHEVCLDVFMQELKISKQLMRNPLCRFAYQESERDSVNLFINGYQWNIEGVSVALIKLIANNRSLSLKELQPFMKNEADKFFLFELWKLQWLGMSEN</sequence>
<dbReference type="InterPro" id="IPR046799">
    <property type="entry name" value="ROXA-like_wH"/>
</dbReference>
<evidence type="ECO:0000256" key="4">
    <source>
        <dbReference type="ARBA" id="ARBA00023002"/>
    </source>
</evidence>
<reference evidence="7 8" key="1">
    <citation type="submission" date="2015-11" db="EMBL/GenBank/DDBJ databases">
        <title>Genomic analysis of 38 Legionella species identifies large and diverse effector repertoires.</title>
        <authorList>
            <person name="Burstein D."/>
            <person name="Amaro F."/>
            <person name="Zusman T."/>
            <person name="Lifshitz Z."/>
            <person name="Cohen O."/>
            <person name="Gilbert J.A."/>
            <person name="Pupko T."/>
            <person name="Shuman H.A."/>
            <person name="Segal G."/>
        </authorList>
    </citation>
    <scope>NUCLEOTIDE SEQUENCE [LARGE SCALE GENOMIC DNA]</scope>
    <source>
        <strain evidence="7 8">ATCC 43878</strain>
    </source>
</reference>
<dbReference type="Gene3D" id="2.60.120.650">
    <property type="entry name" value="Cupin"/>
    <property type="match status" value="1"/>
</dbReference>
<dbReference type="PANTHER" id="PTHR13096:SF8">
    <property type="entry name" value="RIBOSOMAL OXYGENASE 1"/>
    <property type="match status" value="1"/>
</dbReference>
<gene>
    <name evidence="7" type="ORF">Lbru_0560</name>
</gene>
<dbReference type="GO" id="GO:0046872">
    <property type="term" value="F:metal ion binding"/>
    <property type="evidence" value="ECO:0007669"/>
    <property type="project" value="UniProtKB-KW"/>
</dbReference>
<keyword evidence="2" id="KW-0479">Metal-binding</keyword>